<dbReference type="GO" id="GO:0030313">
    <property type="term" value="C:cell envelope"/>
    <property type="evidence" value="ECO:0007669"/>
    <property type="project" value="UniProtKB-SubCell"/>
</dbReference>
<dbReference type="GO" id="GO:1990281">
    <property type="term" value="C:efflux pump complex"/>
    <property type="evidence" value="ECO:0007669"/>
    <property type="project" value="TreeGrafter"/>
</dbReference>
<dbReference type="InterPro" id="IPR058627">
    <property type="entry name" value="MdtA-like_C"/>
</dbReference>
<dbReference type="Pfam" id="PF25967">
    <property type="entry name" value="RND-MFP_C"/>
    <property type="match status" value="1"/>
</dbReference>
<dbReference type="Pfam" id="PF25944">
    <property type="entry name" value="Beta-barrel_RND"/>
    <property type="match status" value="1"/>
</dbReference>
<dbReference type="Proteomes" id="UP000294593">
    <property type="component" value="Unassembled WGS sequence"/>
</dbReference>
<dbReference type="Gene3D" id="6.10.140.1990">
    <property type="match status" value="1"/>
</dbReference>
<dbReference type="PANTHER" id="PTHR30469">
    <property type="entry name" value="MULTIDRUG RESISTANCE PROTEIN MDTA"/>
    <property type="match status" value="1"/>
</dbReference>
<gene>
    <name evidence="13" type="ORF">EV672_101100</name>
</gene>
<evidence type="ECO:0000256" key="4">
    <source>
        <dbReference type="ARBA" id="ARBA00022475"/>
    </source>
</evidence>
<dbReference type="InterPro" id="IPR030190">
    <property type="entry name" value="MacA_alpha-hairpin_sf"/>
</dbReference>
<dbReference type="InterPro" id="IPR006143">
    <property type="entry name" value="RND_pump_MFP"/>
</dbReference>
<accession>A0A4V3CWX0</accession>
<feature type="coiled-coil region" evidence="8">
    <location>
        <begin position="103"/>
        <end position="130"/>
    </location>
</feature>
<keyword evidence="6 8" id="KW-0175">Coiled coil</keyword>
<evidence type="ECO:0000256" key="6">
    <source>
        <dbReference type="ARBA" id="ARBA00023054"/>
    </source>
</evidence>
<dbReference type="InterPro" id="IPR058624">
    <property type="entry name" value="MdtA-like_HH"/>
</dbReference>
<dbReference type="Gene3D" id="2.40.50.100">
    <property type="match status" value="1"/>
</dbReference>
<evidence type="ECO:0000259" key="12">
    <source>
        <dbReference type="Pfam" id="PF25967"/>
    </source>
</evidence>
<dbReference type="GO" id="GO:0019898">
    <property type="term" value="C:extrinsic component of membrane"/>
    <property type="evidence" value="ECO:0007669"/>
    <property type="project" value="InterPro"/>
</dbReference>
<dbReference type="PANTHER" id="PTHR30469:SF33">
    <property type="entry name" value="SLR1207 PROTEIN"/>
    <property type="match status" value="1"/>
</dbReference>
<comment type="caution">
    <text evidence="13">The sequence shown here is derived from an EMBL/GenBank/DDBJ whole genome shotgun (WGS) entry which is preliminary data.</text>
</comment>
<feature type="domain" description="Multidrug resistance protein MdtA-like alpha-helical hairpin" evidence="9">
    <location>
        <begin position="112"/>
        <end position="186"/>
    </location>
</feature>
<dbReference type="Gene3D" id="2.40.30.170">
    <property type="match status" value="1"/>
</dbReference>
<evidence type="ECO:0000259" key="11">
    <source>
        <dbReference type="Pfam" id="PF25944"/>
    </source>
</evidence>
<evidence type="ECO:0000256" key="8">
    <source>
        <dbReference type="SAM" id="Coils"/>
    </source>
</evidence>
<dbReference type="InterPro" id="IPR058625">
    <property type="entry name" value="MdtA-like_BSH"/>
</dbReference>
<dbReference type="RefSeq" id="WP_133605640.1">
    <property type="nucleotide sequence ID" value="NZ_SNXW01000001.1"/>
</dbReference>
<evidence type="ECO:0000313" key="13">
    <source>
        <dbReference type="EMBL" id="TDP87968.1"/>
    </source>
</evidence>
<dbReference type="OrthoDB" id="9784484at2"/>
<evidence type="ECO:0000256" key="2">
    <source>
        <dbReference type="ARBA" id="ARBA00009477"/>
    </source>
</evidence>
<dbReference type="NCBIfam" id="TIGR01730">
    <property type="entry name" value="RND_mfp"/>
    <property type="match status" value="1"/>
</dbReference>
<dbReference type="GO" id="GO:1990195">
    <property type="term" value="C:macrolide transmembrane transporter complex"/>
    <property type="evidence" value="ECO:0007669"/>
    <property type="project" value="InterPro"/>
</dbReference>
<comment type="similarity">
    <text evidence="2">Belongs to the membrane fusion protein (MFP) (TC 8.A.1) family.</text>
</comment>
<evidence type="ECO:0000256" key="5">
    <source>
        <dbReference type="ARBA" id="ARBA00022519"/>
    </source>
</evidence>
<organism evidence="13 14">
    <name type="scientific">Aquabacterium commune</name>
    <dbReference type="NCBI Taxonomy" id="70586"/>
    <lineage>
        <taxon>Bacteria</taxon>
        <taxon>Pseudomonadati</taxon>
        <taxon>Pseudomonadota</taxon>
        <taxon>Betaproteobacteria</taxon>
        <taxon>Burkholderiales</taxon>
        <taxon>Aquabacterium</taxon>
    </lineage>
</organism>
<feature type="domain" description="Multidrug resistance protein MdtA-like C-terminal permuted SH3" evidence="12">
    <location>
        <begin position="320"/>
        <end position="384"/>
    </location>
</feature>
<dbReference type="EMBL" id="SNXW01000001">
    <property type="protein sequence ID" value="TDP87968.1"/>
    <property type="molecule type" value="Genomic_DNA"/>
</dbReference>
<dbReference type="GO" id="GO:1990961">
    <property type="term" value="P:xenobiotic detoxification by transmembrane export across the plasma membrane"/>
    <property type="evidence" value="ECO:0007669"/>
    <property type="project" value="InterPro"/>
</dbReference>
<dbReference type="InterPro" id="IPR058626">
    <property type="entry name" value="MdtA-like_b-barrel"/>
</dbReference>
<evidence type="ECO:0000313" key="14">
    <source>
        <dbReference type="Proteomes" id="UP000294593"/>
    </source>
</evidence>
<evidence type="ECO:0000256" key="7">
    <source>
        <dbReference type="ARBA" id="ARBA00023136"/>
    </source>
</evidence>
<evidence type="ECO:0000259" key="10">
    <source>
        <dbReference type="Pfam" id="PF25917"/>
    </source>
</evidence>
<feature type="domain" description="Multidrug resistance protein MdtA-like beta-barrel" evidence="11">
    <location>
        <begin position="225"/>
        <end position="313"/>
    </location>
</feature>
<dbReference type="Pfam" id="PF25917">
    <property type="entry name" value="BSH_RND"/>
    <property type="match status" value="1"/>
</dbReference>
<evidence type="ECO:0000256" key="3">
    <source>
        <dbReference type="ARBA" id="ARBA00022448"/>
    </source>
</evidence>
<proteinExistence type="inferred from homology"/>
<keyword evidence="14" id="KW-1185">Reference proteome</keyword>
<keyword evidence="5" id="KW-0997">Cell inner membrane</keyword>
<dbReference type="Gene3D" id="2.40.420.20">
    <property type="match status" value="1"/>
</dbReference>
<sequence length="400" mass="42802">MTFKWLKGWRLALVFVVLAAAAYGVKRAFFTAPAAPQVITAKVVSDELEDTVLASGTMLASREVNVGAQATGQIKRIYVDLGEKVMKGQLIAEIDSTTQTNALRNAEAQIALLQAQRRAKQALLKQAQLNLARKQSLSLQDAGSRSDLEDAEAAVGTTSADLGALDAQIKQASISLDTARVNLGYTKMKAPIDGTVIAIVLEEGRTVNALQSAPTVIKLAKLDQILVRAQISEADVVRVKAGLPAYFTILGDPSHRYETTLRAIEPVPEVNQTDSKVTTATATTTAIYYNGLFDIPNTDGRLRPLMTAQVNIVLNKVDKALIIPASALGKRDRKTKAYTVNVLETQGETKKVVPRQVRIGLNNRVQAQVLEGLKEGEEVVVGEATSGSGGGSGRRPGGMF</sequence>
<dbReference type="GO" id="GO:0015562">
    <property type="term" value="F:efflux transmembrane transporter activity"/>
    <property type="evidence" value="ECO:0007669"/>
    <property type="project" value="TreeGrafter"/>
</dbReference>
<evidence type="ECO:0000259" key="9">
    <source>
        <dbReference type="Pfam" id="PF25876"/>
    </source>
</evidence>
<feature type="domain" description="Multidrug resistance protein MdtA-like barrel-sandwich hybrid" evidence="10">
    <location>
        <begin position="62"/>
        <end position="217"/>
    </location>
</feature>
<keyword evidence="4" id="KW-1003">Cell membrane</keyword>
<comment type="subcellular location">
    <subcellularLocation>
        <location evidence="1">Cell membrane</location>
    </subcellularLocation>
</comment>
<protein>
    <submittedName>
        <fullName evidence="13">Macrolide-specific efflux system membrane fusion protein</fullName>
    </submittedName>
</protein>
<reference evidence="13 14" key="1">
    <citation type="submission" date="2019-03" db="EMBL/GenBank/DDBJ databases">
        <title>Genomic Encyclopedia of Type Strains, Phase IV (KMG-IV): sequencing the most valuable type-strain genomes for metagenomic binning, comparative biology and taxonomic classification.</title>
        <authorList>
            <person name="Goeker M."/>
        </authorList>
    </citation>
    <scope>NUCLEOTIDE SEQUENCE [LARGE SCALE GENOMIC DNA]</scope>
    <source>
        <strain evidence="13 14">DSM 11901</strain>
    </source>
</reference>
<dbReference type="Pfam" id="PF25876">
    <property type="entry name" value="HH_MFP_RND"/>
    <property type="match status" value="1"/>
</dbReference>
<dbReference type="SUPFAM" id="SSF111369">
    <property type="entry name" value="HlyD-like secretion proteins"/>
    <property type="match status" value="1"/>
</dbReference>
<keyword evidence="7" id="KW-0472">Membrane</keyword>
<keyword evidence="3" id="KW-0813">Transport</keyword>
<evidence type="ECO:0000256" key="1">
    <source>
        <dbReference type="ARBA" id="ARBA00004236"/>
    </source>
</evidence>
<name>A0A4V3CWX0_9BURK</name>
<dbReference type="AlphaFoldDB" id="A0A4V3CWX0"/>